<dbReference type="SUPFAM" id="SSF55979">
    <property type="entry name" value="DNA clamp"/>
    <property type="match status" value="1"/>
</dbReference>
<dbReference type="GO" id="GO:0031573">
    <property type="term" value="P:mitotic intra-S DNA damage checkpoint signaling"/>
    <property type="evidence" value="ECO:0007669"/>
    <property type="project" value="TreeGrafter"/>
</dbReference>
<name>A0A0V0YK59_TRIPS</name>
<gene>
    <name evidence="5" type="primary">HUS1</name>
    <name evidence="5" type="ORF">T4E_1672</name>
</gene>
<dbReference type="STRING" id="6337.A0A0V0YK59"/>
<protein>
    <recommendedName>
        <fullName evidence="4">Checkpoint protein</fullName>
    </recommendedName>
</protein>
<evidence type="ECO:0000313" key="6">
    <source>
        <dbReference type="Proteomes" id="UP000054815"/>
    </source>
</evidence>
<comment type="subcellular location">
    <subcellularLocation>
        <location evidence="1">Nucleus</location>
    </subcellularLocation>
</comment>
<accession>A0A0V0YK59</accession>
<organism evidence="5 6">
    <name type="scientific">Trichinella pseudospiralis</name>
    <name type="common">Parasitic roundworm</name>
    <dbReference type="NCBI Taxonomy" id="6337"/>
    <lineage>
        <taxon>Eukaryota</taxon>
        <taxon>Metazoa</taxon>
        <taxon>Ecdysozoa</taxon>
        <taxon>Nematoda</taxon>
        <taxon>Enoplea</taxon>
        <taxon>Dorylaimia</taxon>
        <taxon>Trichinellida</taxon>
        <taxon>Trichinellidae</taxon>
        <taxon>Trichinella</taxon>
    </lineage>
</organism>
<proteinExistence type="inferred from homology"/>
<evidence type="ECO:0000256" key="1">
    <source>
        <dbReference type="ARBA" id="ARBA00004123"/>
    </source>
</evidence>
<dbReference type="GO" id="GO:0035861">
    <property type="term" value="C:site of double-strand break"/>
    <property type="evidence" value="ECO:0007669"/>
    <property type="project" value="TreeGrafter"/>
</dbReference>
<dbReference type="GO" id="GO:0000723">
    <property type="term" value="P:telomere maintenance"/>
    <property type="evidence" value="ECO:0007669"/>
    <property type="project" value="TreeGrafter"/>
</dbReference>
<dbReference type="GO" id="GO:0006289">
    <property type="term" value="P:nucleotide-excision repair"/>
    <property type="evidence" value="ECO:0007669"/>
    <property type="project" value="TreeGrafter"/>
</dbReference>
<dbReference type="PANTHER" id="PTHR12900:SF0">
    <property type="entry name" value="CHECKPOINT PROTEIN"/>
    <property type="match status" value="1"/>
</dbReference>
<evidence type="ECO:0000313" key="5">
    <source>
        <dbReference type="EMBL" id="KRY00460.1"/>
    </source>
</evidence>
<evidence type="ECO:0000256" key="2">
    <source>
        <dbReference type="ARBA" id="ARBA00005563"/>
    </source>
</evidence>
<evidence type="ECO:0000256" key="4">
    <source>
        <dbReference type="PIRNR" id="PIRNR011312"/>
    </source>
</evidence>
<sequence>MKLSVKISNTGSIENFTRLISAISKLSKECIIRIVKDKLYITKKDFVQDAGQKFLCDLNLESFFTEFRMEGWSADNNEIYLQLSTELLLQALKTGTLAKSLKIRLTKKVIPYLTLEIKLPTITACNRLVTHDIPVTILLPRLWPEKLFENWSLDADLKLLLPPVRTVHKVVAGMKHINNYIMIAGSNGGELTLKVETDEVSVASCFPSFVQPSTHITGDCTALNKTIMSNQLSGQGSSATSNIDLVPASRGDGSVTYSTRIDIRWLLAFLSSQLSSQGNISLSIMDGQMVYFTVNCDDYLLHYYIPAVSI</sequence>
<evidence type="ECO:0000256" key="3">
    <source>
        <dbReference type="ARBA" id="ARBA00023242"/>
    </source>
</evidence>
<dbReference type="GO" id="GO:0044778">
    <property type="term" value="P:meiotic DNA integrity checkpoint signaling"/>
    <property type="evidence" value="ECO:0007669"/>
    <property type="project" value="TreeGrafter"/>
</dbReference>
<dbReference type="PIRSF" id="PIRSF011312">
    <property type="entry name" value="Cell_cycle_HUS1"/>
    <property type="match status" value="1"/>
</dbReference>
<comment type="caution">
    <text evidence="5">The sequence shown here is derived from an EMBL/GenBank/DDBJ whole genome shotgun (WGS) entry which is preliminary data.</text>
</comment>
<dbReference type="GO" id="GO:0000724">
    <property type="term" value="P:double-strand break repair via homologous recombination"/>
    <property type="evidence" value="ECO:0007669"/>
    <property type="project" value="TreeGrafter"/>
</dbReference>
<dbReference type="EMBL" id="JYDU01000008">
    <property type="protein sequence ID" value="KRY00460.1"/>
    <property type="molecule type" value="Genomic_DNA"/>
</dbReference>
<comment type="similarity">
    <text evidence="2 4">Belongs to the HUS1 family.</text>
</comment>
<dbReference type="PANTHER" id="PTHR12900">
    <property type="entry name" value="MITOTIC AND DNA DAMAGE CHECKPOINT PROTEIN HUS1"/>
    <property type="match status" value="1"/>
</dbReference>
<dbReference type="InterPro" id="IPR007150">
    <property type="entry name" value="HUS1/Mec3"/>
</dbReference>
<dbReference type="InterPro" id="IPR016580">
    <property type="entry name" value="HUS1"/>
</dbReference>
<dbReference type="AlphaFoldDB" id="A0A0V0YK59"/>
<keyword evidence="3" id="KW-0539">Nucleus</keyword>
<dbReference type="GO" id="GO:0005730">
    <property type="term" value="C:nucleolus"/>
    <property type="evidence" value="ECO:0007669"/>
    <property type="project" value="InterPro"/>
</dbReference>
<dbReference type="GO" id="GO:0033314">
    <property type="term" value="P:mitotic DNA replication checkpoint signaling"/>
    <property type="evidence" value="ECO:0007669"/>
    <property type="project" value="TreeGrafter"/>
</dbReference>
<dbReference type="Pfam" id="PF04005">
    <property type="entry name" value="Hus1"/>
    <property type="match status" value="1"/>
</dbReference>
<reference evidence="5 6" key="1">
    <citation type="submission" date="2015-01" db="EMBL/GenBank/DDBJ databases">
        <title>Evolution of Trichinella species and genotypes.</title>
        <authorList>
            <person name="Korhonen P.K."/>
            <person name="Edoardo P."/>
            <person name="Giuseppe L.R."/>
            <person name="Gasser R.B."/>
        </authorList>
    </citation>
    <scope>NUCLEOTIDE SEQUENCE [LARGE SCALE GENOMIC DNA]</scope>
    <source>
        <strain evidence="5">ISS141</strain>
    </source>
</reference>
<dbReference type="GO" id="GO:0030896">
    <property type="term" value="C:checkpoint clamp complex"/>
    <property type="evidence" value="ECO:0007669"/>
    <property type="project" value="InterPro"/>
</dbReference>
<dbReference type="Gene3D" id="3.70.10.10">
    <property type="match status" value="1"/>
</dbReference>
<dbReference type="InterPro" id="IPR046938">
    <property type="entry name" value="DNA_clamp_sf"/>
</dbReference>
<dbReference type="Proteomes" id="UP000054815">
    <property type="component" value="Unassembled WGS sequence"/>
</dbReference>